<dbReference type="Pfam" id="PF03734">
    <property type="entry name" value="YkuD"/>
    <property type="match status" value="1"/>
</dbReference>
<dbReference type="PANTHER" id="PTHR41533">
    <property type="entry name" value="L,D-TRANSPEPTIDASE HI_1667-RELATED"/>
    <property type="match status" value="1"/>
</dbReference>
<dbReference type="CDD" id="cd16913">
    <property type="entry name" value="YkuD_like"/>
    <property type="match status" value="1"/>
</dbReference>
<dbReference type="InterPro" id="IPR052905">
    <property type="entry name" value="LD-transpeptidase_YkuD-like"/>
</dbReference>
<dbReference type="SUPFAM" id="SSF141523">
    <property type="entry name" value="L,D-transpeptidase catalytic domain-like"/>
    <property type="match status" value="1"/>
</dbReference>
<keyword evidence="5 7" id="KW-0573">Peptidoglycan synthesis</keyword>
<dbReference type="InterPro" id="IPR036366">
    <property type="entry name" value="PGBDSf"/>
</dbReference>
<feature type="signal peptide" evidence="8">
    <location>
        <begin position="1"/>
        <end position="21"/>
    </location>
</feature>
<evidence type="ECO:0000256" key="3">
    <source>
        <dbReference type="ARBA" id="ARBA00022679"/>
    </source>
</evidence>
<dbReference type="SUPFAM" id="SSF47090">
    <property type="entry name" value="PGBD-like"/>
    <property type="match status" value="1"/>
</dbReference>
<keyword evidence="3" id="KW-0808">Transferase</keyword>
<name>A0ABT0RD76_9SPHN</name>
<comment type="caution">
    <text evidence="10">The sequence shown here is derived from an EMBL/GenBank/DDBJ whole genome shotgun (WGS) entry which is preliminary data.</text>
</comment>
<reference evidence="10" key="1">
    <citation type="submission" date="2022-05" db="EMBL/GenBank/DDBJ databases">
        <authorList>
            <person name="Jo J.-H."/>
            <person name="Im W.-T."/>
        </authorList>
    </citation>
    <scope>NUCLEOTIDE SEQUENCE</scope>
    <source>
        <strain evidence="10">RG327</strain>
    </source>
</reference>
<dbReference type="Gene3D" id="1.10.101.10">
    <property type="entry name" value="PGBD-like superfamily/PGBD"/>
    <property type="match status" value="1"/>
</dbReference>
<dbReference type="Gene3D" id="2.40.440.10">
    <property type="entry name" value="L,D-transpeptidase catalytic domain-like"/>
    <property type="match status" value="1"/>
</dbReference>
<comment type="similarity">
    <text evidence="2">Belongs to the YkuD family.</text>
</comment>
<keyword evidence="4 7" id="KW-0133">Cell shape</keyword>
<dbReference type="RefSeq" id="WP_249866997.1">
    <property type="nucleotide sequence ID" value="NZ_JAMGBC010000001.1"/>
</dbReference>
<dbReference type="PANTHER" id="PTHR41533:SF2">
    <property type="entry name" value="BLR7131 PROTEIN"/>
    <property type="match status" value="1"/>
</dbReference>
<feature type="active site" description="Proton donor/acceptor" evidence="7">
    <location>
        <position position="330"/>
    </location>
</feature>
<evidence type="ECO:0000256" key="5">
    <source>
        <dbReference type="ARBA" id="ARBA00022984"/>
    </source>
</evidence>
<comment type="pathway">
    <text evidence="1 7">Cell wall biogenesis; peptidoglycan biosynthesis.</text>
</comment>
<dbReference type="InterPro" id="IPR038063">
    <property type="entry name" value="Transpep_catalytic_dom"/>
</dbReference>
<keyword evidence="6 7" id="KW-0961">Cell wall biogenesis/degradation</keyword>
<feature type="chain" id="PRO_5046153058" evidence="8">
    <location>
        <begin position="22"/>
        <end position="430"/>
    </location>
</feature>
<dbReference type="Proteomes" id="UP001165343">
    <property type="component" value="Unassembled WGS sequence"/>
</dbReference>
<evidence type="ECO:0000256" key="2">
    <source>
        <dbReference type="ARBA" id="ARBA00005992"/>
    </source>
</evidence>
<dbReference type="PROSITE" id="PS52029">
    <property type="entry name" value="LD_TPASE"/>
    <property type="match status" value="1"/>
</dbReference>
<evidence type="ECO:0000313" key="10">
    <source>
        <dbReference type="EMBL" id="MCL6678020.1"/>
    </source>
</evidence>
<dbReference type="InterPro" id="IPR036365">
    <property type="entry name" value="PGBD-like_sf"/>
</dbReference>
<keyword evidence="11" id="KW-1185">Reference proteome</keyword>
<organism evidence="10 11">
    <name type="scientific">Sphingomonas anseongensis</name>
    <dbReference type="NCBI Taxonomy" id="2908207"/>
    <lineage>
        <taxon>Bacteria</taxon>
        <taxon>Pseudomonadati</taxon>
        <taxon>Pseudomonadota</taxon>
        <taxon>Alphaproteobacteria</taxon>
        <taxon>Sphingomonadales</taxon>
        <taxon>Sphingomonadaceae</taxon>
        <taxon>Sphingomonas</taxon>
    </lineage>
</organism>
<keyword evidence="8" id="KW-0732">Signal</keyword>
<evidence type="ECO:0000256" key="8">
    <source>
        <dbReference type="SAM" id="SignalP"/>
    </source>
</evidence>
<evidence type="ECO:0000256" key="1">
    <source>
        <dbReference type="ARBA" id="ARBA00004752"/>
    </source>
</evidence>
<evidence type="ECO:0000256" key="4">
    <source>
        <dbReference type="ARBA" id="ARBA00022960"/>
    </source>
</evidence>
<evidence type="ECO:0000256" key="7">
    <source>
        <dbReference type="PROSITE-ProRule" id="PRU01373"/>
    </source>
</evidence>
<feature type="domain" description="L,D-TPase catalytic" evidence="9">
    <location>
        <begin position="194"/>
        <end position="388"/>
    </location>
</feature>
<evidence type="ECO:0000259" key="9">
    <source>
        <dbReference type="PROSITE" id="PS52029"/>
    </source>
</evidence>
<proteinExistence type="inferred from homology"/>
<protein>
    <submittedName>
        <fullName evidence="10">L,D-transpeptidase family protein</fullName>
    </submittedName>
</protein>
<evidence type="ECO:0000256" key="6">
    <source>
        <dbReference type="ARBA" id="ARBA00023316"/>
    </source>
</evidence>
<gene>
    <name evidence="10" type="ORF">LZ519_01610</name>
</gene>
<accession>A0ABT0RD76</accession>
<dbReference type="InterPro" id="IPR005490">
    <property type="entry name" value="LD_TPept_cat_dom"/>
</dbReference>
<dbReference type="EMBL" id="JAMGBC010000001">
    <property type="protein sequence ID" value="MCL6678020.1"/>
    <property type="molecule type" value="Genomic_DNA"/>
</dbReference>
<sequence length="430" mass="48168">MRVGLKLLAAAAAFACTPAFGQSQPLEPIDLPPSIDQGVDLIYIDPEIKPEIDRRNELLKSFGFQDWTGAPIDLFVPVNDTYTALRRGLMKYKQRWGALPLVEIPTGPSMRLGSKDERVSLLRKRLGLSDGTQFDAALDKVAREYQAAHGMKADGIVGNGTVASLNLGADHYERLIILNMERARRLPAADDKDRYILVDAGAARLYMYENGKVVDSMNVIVGDKDRQTPMMAAELRYVQLNPYWNVPPDLSRTIVAKAVLAQGLTYLTERNYEVLSDWTDDAKQLDATAVDWQGVYDGKVDVRLRRGPGPWNSMGDMKFMIPNDFGIYLHDVPDAENPMFLTDDRWISNGCIRLQDAKRLEKWVFGKSPTPSGDPDERVDVPDPVPVYITYFTVAPTADGVTFRPDRYDRDQKLLARVRLDAPTETASVE</sequence>
<feature type="active site" description="Nucleophile" evidence="7">
    <location>
        <position position="351"/>
    </location>
</feature>
<evidence type="ECO:0000313" key="11">
    <source>
        <dbReference type="Proteomes" id="UP001165343"/>
    </source>
</evidence>